<keyword evidence="15" id="KW-1185">Reference proteome</keyword>
<sequence>MESTVIGLLLILLVSLTCAYSKRPTVVNAGAIFSFDSVIGKAAKAAMEVAVSDVNKDSRILNGTKMKLFMEDTNCSVFKGSIGAFQMLERDVVAIIGPQSSTVSHMVSQIANGLQVPIVSYAATDPTLSSLQFPYFFRTTQSDSFQMAAMANLIDFYGWKEVIAIYVDDEYGRNGVFSLDDEVEKRMSKISYKLALPTNFDLNYLTDVLNKSIPYGPRVYIVHIHPDPALRIFEVANKLNMMTDDYALSVFVNIFHKHPPEEGLGINVYGLYAYDAVWAVAHTIDTFLNQQKNMTFSFVGSQFGKLKIFDGGKEFIKILSETNFNGLTGPIQFNADRNLVPRGYEVFSISQLAIHNVGYWSNHSGLSVVPPELIKVNKNRSTPIDEKLGVITWPGGKTARPRGWVIGDKERPLRIGVPKRASFVEFATELSNHTMQGYCIDVFKEALKLVPYDLPYILMPFGDGQSNPSYDDLVKFVADDVFDGAVGDIAIVTNRTKIVDYTQPYATTGLVIVVPINNSKASTWVFLRPFTIEMWCVTAAAFVLIALVMWLLEHRVNDDFRGPLRRQLVTIFLFSFSTLFKRNRKHLFI</sequence>
<dbReference type="InterPro" id="IPR028082">
    <property type="entry name" value="Peripla_BP_I"/>
</dbReference>
<evidence type="ECO:0000256" key="8">
    <source>
        <dbReference type="ARBA" id="ARBA00023180"/>
    </source>
</evidence>
<keyword evidence="10" id="KW-0407">Ion channel</keyword>
<evidence type="ECO:0000256" key="10">
    <source>
        <dbReference type="ARBA" id="ARBA00023303"/>
    </source>
</evidence>
<comment type="subcellular location">
    <subcellularLocation>
        <location evidence="1">Membrane</location>
        <topology evidence="1">Multi-pass membrane protein</topology>
    </subcellularLocation>
</comment>
<evidence type="ECO:0000256" key="11">
    <source>
        <dbReference type="SAM" id="Phobius"/>
    </source>
</evidence>
<dbReference type="FunFam" id="3.40.50.2300:FF:000117">
    <property type="entry name" value="Glutamate receptor"/>
    <property type="match status" value="1"/>
</dbReference>
<keyword evidence="6 11" id="KW-0472">Membrane</keyword>
<dbReference type="InterPro" id="IPR015683">
    <property type="entry name" value="Ionotropic_Glu_rcpt"/>
</dbReference>
<organism evidence="14 15">
    <name type="scientific">Centaurea solstitialis</name>
    <name type="common">yellow star-thistle</name>
    <dbReference type="NCBI Taxonomy" id="347529"/>
    <lineage>
        <taxon>Eukaryota</taxon>
        <taxon>Viridiplantae</taxon>
        <taxon>Streptophyta</taxon>
        <taxon>Embryophyta</taxon>
        <taxon>Tracheophyta</taxon>
        <taxon>Spermatophyta</taxon>
        <taxon>Magnoliopsida</taxon>
        <taxon>eudicotyledons</taxon>
        <taxon>Gunneridae</taxon>
        <taxon>Pentapetalae</taxon>
        <taxon>asterids</taxon>
        <taxon>campanulids</taxon>
        <taxon>Asterales</taxon>
        <taxon>Asteraceae</taxon>
        <taxon>Carduoideae</taxon>
        <taxon>Cardueae</taxon>
        <taxon>Centaureinae</taxon>
        <taxon>Centaurea</taxon>
    </lineage>
</organism>
<keyword evidence="4 11" id="KW-1133">Transmembrane helix</keyword>
<evidence type="ECO:0000256" key="6">
    <source>
        <dbReference type="ARBA" id="ARBA00023136"/>
    </source>
</evidence>
<evidence type="ECO:0000313" key="14">
    <source>
        <dbReference type="EMBL" id="KAJ9561080.1"/>
    </source>
</evidence>
<dbReference type="GO" id="GO:0016020">
    <property type="term" value="C:membrane"/>
    <property type="evidence" value="ECO:0007669"/>
    <property type="project" value="UniProtKB-SubCell"/>
</dbReference>
<evidence type="ECO:0000256" key="3">
    <source>
        <dbReference type="ARBA" id="ARBA00022692"/>
    </source>
</evidence>
<evidence type="ECO:0000259" key="13">
    <source>
        <dbReference type="SMART" id="SM00079"/>
    </source>
</evidence>
<evidence type="ECO:0000256" key="7">
    <source>
        <dbReference type="ARBA" id="ARBA00023170"/>
    </source>
</evidence>
<dbReference type="Pfam" id="PF01094">
    <property type="entry name" value="ANF_receptor"/>
    <property type="match status" value="2"/>
</dbReference>
<dbReference type="Proteomes" id="UP001172457">
    <property type="component" value="Chromosome 2"/>
</dbReference>
<gene>
    <name evidence="14" type="ORF">OSB04_006240</name>
</gene>
<evidence type="ECO:0000256" key="2">
    <source>
        <dbReference type="ARBA" id="ARBA00022448"/>
    </source>
</evidence>
<dbReference type="EMBL" id="JARYMX010000002">
    <property type="protein sequence ID" value="KAJ9561080.1"/>
    <property type="molecule type" value="Genomic_DNA"/>
</dbReference>
<name>A0AA38WQ74_9ASTR</name>
<keyword evidence="12" id="KW-0732">Signal</keyword>
<protein>
    <recommendedName>
        <fullName evidence="13">Ionotropic glutamate receptor C-terminal domain-containing protein</fullName>
    </recommendedName>
</protein>
<dbReference type="PANTHER" id="PTHR34836:SF7">
    <property type="entry name" value="RECEPTOR LIGAND BINDING REGION DOMAIN-CONTAINING PROTEIN"/>
    <property type="match status" value="1"/>
</dbReference>
<dbReference type="GO" id="GO:0015276">
    <property type="term" value="F:ligand-gated monoatomic ion channel activity"/>
    <property type="evidence" value="ECO:0007669"/>
    <property type="project" value="InterPro"/>
</dbReference>
<dbReference type="Pfam" id="PF00060">
    <property type="entry name" value="Lig_chan"/>
    <property type="match status" value="1"/>
</dbReference>
<feature type="domain" description="Ionotropic glutamate receptor C-terminal" evidence="13">
    <location>
        <begin position="412"/>
        <end position="582"/>
    </location>
</feature>
<keyword evidence="2" id="KW-0813">Transport</keyword>
<dbReference type="FunFam" id="3.40.190.10:FF:000054">
    <property type="entry name" value="Glutamate receptor"/>
    <property type="match status" value="1"/>
</dbReference>
<dbReference type="InterPro" id="IPR001320">
    <property type="entry name" value="Iontro_rcpt_C"/>
</dbReference>
<evidence type="ECO:0000313" key="15">
    <source>
        <dbReference type="Proteomes" id="UP001172457"/>
    </source>
</evidence>
<feature type="transmembrane region" description="Helical" evidence="11">
    <location>
        <begin position="534"/>
        <end position="552"/>
    </location>
</feature>
<comment type="caution">
    <text evidence="14">The sequence shown here is derived from an EMBL/GenBank/DDBJ whole genome shotgun (WGS) entry which is preliminary data.</text>
</comment>
<accession>A0AA38WQ74</accession>
<evidence type="ECO:0000256" key="4">
    <source>
        <dbReference type="ARBA" id="ARBA00022989"/>
    </source>
</evidence>
<evidence type="ECO:0000256" key="1">
    <source>
        <dbReference type="ARBA" id="ARBA00004141"/>
    </source>
</evidence>
<dbReference type="SMART" id="SM00079">
    <property type="entry name" value="PBPe"/>
    <property type="match status" value="1"/>
</dbReference>
<feature type="chain" id="PRO_5041324506" description="Ionotropic glutamate receptor C-terminal domain-containing protein" evidence="12">
    <location>
        <begin position="22"/>
        <end position="589"/>
    </location>
</feature>
<evidence type="ECO:0000256" key="9">
    <source>
        <dbReference type="ARBA" id="ARBA00023286"/>
    </source>
</evidence>
<keyword evidence="8" id="KW-0325">Glycoprotein</keyword>
<dbReference type="AlphaFoldDB" id="A0AA38WQ74"/>
<feature type="signal peptide" evidence="12">
    <location>
        <begin position="1"/>
        <end position="21"/>
    </location>
</feature>
<keyword evidence="3 11" id="KW-0812">Transmembrane</keyword>
<dbReference type="PANTHER" id="PTHR34836">
    <property type="entry name" value="OS06G0188250 PROTEIN"/>
    <property type="match status" value="1"/>
</dbReference>
<reference evidence="14" key="1">
    <citation type="submission" date="2023-03" db="EMBL/GenBank/DDBJ databases">
        <title>Chromosome-scale reference genome and RAD-based genetic map of yellow starthistle (Centaurea solstitialis) reveal putative structural variation and QTLs associated with invader traits.</title>
        <authorList>
            <person name="Reatini B."/>
            <person name="Cang F.A."/>
            <person name="Jiang Q."/>
            <person name="Mckibben M.T.W."/>
            <person name="Barker M.S."/>
            <person name="Rieseberg L.H."/>
            <person name="Dlugosch K.M."/>
        </authorList>
    </citation>
    <scope>NUCLEOTIDE SEQUENCE</scope>
    <source>
        <strain evidence="14">CAN-66</strain>
        <tissue evidence="14">Leaf</tissue>
    </source>
</reference>
<dbReference type="Gene3D" id="1.10.287.70">
    <property type="match status" value="1"/>
</dbReference>
<dbReference type="Gene3D" id="3.40.190.10">
    <property type="entry name" value="Periplasmic binding protein-like II"/>
    <property type="match status" value="1"/>
</dbReference>
<dbReference type="InterPro" id="IPR019594">
    <property type="entry name" value="Glu/Gly-bd"/>
</dbReference>
<evidence type="ECO:0000256" key="12">
    <source>
        <dbReference type="SAM" id="SignalP"/>
    </source>
</evidence>
<dbReference type="SUPFAM" id="SSF53850">
    <property type="entry name" value="Periplasmic binding protein-like II"/>
    <property type="match status" value="1"/>
</dbReference>
<dbReference type="Gene3D" id="3.40.50.2300">
    <property type="match status" value="2"/>
</dbReference>
<keyword evidence="7" id="KW-0675">Receptor</keyword>
<dbReference type="SUPFAM" id="SSF53822">
    <property type="entry name" value="Periplasmic binding protein-like I"/>
    <property type="match status" value="1"/>
</dbReference>
<keyword evidence="9" id="KW-1071">Ligand-gated ion channel</keyword>
<keyword evidence="5" id="KW-0406">Ion transport</keyword>
<dbReference type="Pfam" id="PF10613">
    <property type="entry name" value="Lig_chan-Glu_bd"/>
    <property type="match status" value="1"/>
</dbReference>
<dbReference type="InterPro" id="IPR001828">
    <property type="entry name" value="ANF_lig-bd_rcpt"/>
</dbReference>
<evidence type="ECO:0000256" key="5">
    <source>
        <dbReference type="ARBA" id="ARBA00023065"/>
    </source>
</evidence>
<proteinExistence type="predicted"/>